<feature type="coiled-coil region" evidence="10">
    <location>
        <begin position="260"/>
        <end position="287"/>
    </location>
</feature>
<evidence type="ECO:0000256" key="2">
    <source>
        <dbReference type="ARBA" id="ARBA00009441"/>
    </source>
</evidence>
<keyword evidence="4" id="KW-0547">Nucleotide-binding</keyword>
<dbReference type="InterPro" id="IPR003395">
    <property type="entry name" value="RecF/RecN/SMC_N"/>
</dbReference>
<dbReference type="EMBL" id="PKGU01000002">
    <property type="protein sequence ID" value="PKZ15487.1"/>
    <property type="molecule type" value="Genomic_DNA"/>
</dbReference>
<protein>
    <recommendedName>
        <fullName evidence="3 9">DNA repair protein RecN</fullName>
    </recommendedName>
    <alternativeName>
        <fullName evidence="8 9">Recombination protein N</fullName>
    </alternativeName>
</protein>
<dbReference type="Proteomes" id="UP000242263">
    <property type="component" value="Unassembled WGS sequence"/>
</dbReference>
<evidence type="ECO:0000256" key="3">
    <source>
        <dbReference type="ARBA" id="ARBA00021315"/>
    </source>
</evidence>
<dbReference type="PANTHER" id="PTHR11059">
    <property type="entry name" value="DNA REPAIR PROTEIN RECN"/>
    <property type="match status" value="1"/>
</dbReference>
<dbReference type="InterPro" id="IPR004604">
    <property type="entry name" value="DNA_recomb/repair_RecN"/>
</dbReference>
<dbReference type="GO" id="GO:0009432">
    <property type="term" value="P:SOS response"/>
    <property type="evidence" value="ECO:0007669"/>
    <property type="project" value="TreeGrafter"/>
</dbReference>
<reference evidence="12 13" key="1">
    <citation type="submission" date="2017-12" db="EMBL/GenBank/DDBJ databases">
        <title>Phylogenetic diversity of female urinary microbiome.</title>
        <authorList>
            <person name="Thomas-White K."/>
            <person name="Wolfe A.J."/>
        </authorList>
    </citation>
    <scope>NUCLEOTIDE SEQUENCE [LARGE SCALE GENOMIC DNA]</scope>
    <source>
        <strain evidence="12 13">UMB0064</strain>
    </source>
</reference>
<evidence type="ECO:0000256" key="4">
    <source>
        <dbReference type="ARBA" id="ARBA00022741"/>
    </source>
</evidence>
<evidence type="ECO:0000256" key="7">
    <source>
        <dbReference type="ARBA" id="ARBA00023204"/>
    </source>
</evidence>
<keyword evidence="5 9" id="KW-0227">DNA damage</keyword>
<dbReference type="Pfam" id="PF02463">
    <property type="entry name" value="SMC_N"/>
    <property type="match status" value="1"/>
</dbReference>
<evidence type="ECO:0000256" key="6">
    <source>
        <dbReference type="ARBA" id="ARBA00022840"/>
    </source>
</evidence>
<feature type="domain" description="RecF/RecN/SMC N-terminal" evidence="11">
    <location>
        <begin position="2"/>
        <end position="521"/>
    </location>
</feature>
<evidence type="ECO:0000256" key="1">
    <source>
        <dbReference type="ARBA" id="ARBA00003618"/>
    </source>
</evidence>
<evidence type="ECO:0000256" key="9">
    <source>
        <dbReference type="PIRNR" id="PIRNR003128"/>
    </source>
</evidence>
<evidence type="ECO:0000259" key="11">
    <source>
        <dbReference type="Pfam" id="PF02463"/>
    </source>
</evidence>
<dbReference type="RefSeq" id="WP_021618032.1">
    <property type="nucleotide sequence ID" value="NZ_CAUUNK010000016.1"/>
</dbReference>
<gene>
    <name evidence="12" type="primary">recN</name>
    <name evidence="12" type="ORF">CYJ32_03695</name>
</gene>
<dbReference type="CDD" id="cd03241">
    <property type="entry name" value="ABC_RecN"/>
    <property type="match status" value="2"/>
</dbReference>
<dbReference type="Gene3D" id="3.40.50.300">
    <property type="entry name" value="P-loop containing nucleotide triphosphate hydrolases"/>
    <property type="match status" value="2"/>
</dbReference>
<evidence type="ECO:0000313" key="12">
    <source>
        <dbReference type="EMBL" id="PKZ15487.1"/>
    </source>
</evidence>
<comment type="caution">
    <text evidence="12">The sequence shown here is derived from an EMBL/GenBank/DDBJ whole genome shotgun (WGS) entry which is preliminary data.</text>
</comment>
<evidence type="ECO:0000256" key="5">
    <source>
        <dbReference type="ARBA" id="ARBA00022763"/>
    </source>
</evidence>
<dbReference type="GO" id="GO:0043590">
    <property type="term" value="C:bacterial nucleoid"/>
    <property type="evidence" value="ECO:0007669"/>
    <property type="project" value="TreeGrafter"/>
</dbReference>
<dbReference type="GeneID" id="35868274"/>
<dbReference type="GO" id="GO:0006281">
    <property type="term" value="P:DNA repair"/>
    <property type="evidence" value="ECO:0007669"/>
    <property type="project" value="UniProtKB-KW"/>
</dbReference>
<dbReference type="PANTHER" id="PTHR11059:SF0">
    <property type="entry name" value="DNA REPAIR PROTEIN RECN"/>
    <property type="match status" value="1"/>
</dbReference>
<sequence>MLEELEIHSLGPITSAHIDVHPGMNAITGETGAGKSMLLNAVELISGAPAQASRVRPDADRAWVQAIFDVTGNNEVEEQAQSAGSDCVDNQLFINRTVPCTGRSRAVLNGHSVPRTVLSDISEQLVTIHGQSEQLKIASTSKQRDFLDTYADNIEQREEYSQAFRAYTELKSKLERVHNEQTQSIARIDYLRESIARIEEVHPQVGEDEELKARRDVIEHSAEIIAAYGTALQALEGSGDDASGQSVLDLIARATHALQSLDHIDQAAELSERLENASDELQDIVFTLSRSDTEDLNPAELDAINERIHDIDELLKRWGPDIAHVLEWKEKAQFELEDLDASPEKIAQLEEELKEAYTVSVKKAAVLTQTRTQAAEELSRTVTSELTSLAMEGSVLQISVSARNDIDAYGADNIVFEFIPFPGSPALPVGKSASGGELSRLMLALELAAFEKKHDARDSRAAGTVPTLIFDEIDAGVGGVAAAQLGQRLAVLAQGAQIIVVTHLPQVAAWADQQFVVEKEKTSDSASTTVTAVTGDDRVREIARMLAGSQSNTSLEHAQELLEQSTL</sequence>
<dbReference type="NCBIfam" id="TIGR00634">
    <property type="entry name" value="recN"/>
    <property type="match status" value="1"/>
</dbReference>
<keyword evidence="6" id="KW-0067">ATP-binding</keyword>
<dbReference type="SUPFAM" id="SSF52540">
    <property type="entry name" value="P-loop containing nucleoside triphosphate hydrolases"/>
    <property type="match status" value="1"/>
</dbReference>
<evidence type="ECO:0000256" key="10">
    <source>
        <dbReference type="SAM" id="Coils"/>
    </source>
</evidence>
<evidence type="ECO:0000313" key="13">
    <source>
        <dbReference type="Proteomes" id="UP000242263"/>
    </source>
</evidence>
<comment type="function">
    <text evidence="1 9">May be involved in recombinational repair of damaged DNA.</text>
</comment>
<keyword evidence="10" id="KW-0175">Coiled coil</keyword>
<dbReference type="GO" id="GO:0005524">
    <property type="term" value="F:ATP binding"/>
    <property type="evidence" value="ECO:0007669"/>
    <property type="project" value="UniProtKB-KW"/>
</dbReference>
<dbReference type="PIRSF" id="PIRSF003128">
    <property type="entry name" value="RecN"/>
    <property type="match status" value="1"/>
</dbReference>
<dbReference type="GO" id="GO:0006310">
    <property type="term" value="P:DNA recombination"/>
    <property type="evidence" value="ECO:0007669"/>
    <property type="project" value="InterPro"/>
</dbReference>
<comment type="similarity">
    <text evidence="2 9">Belongs to the RecN family.</text>
</comment>
<dbReference type="InterPro" id="IPR027417">
    <property type="entry name" value="P-loop_NTPase"/>
</dbReference>
<keyword evidence="7 9" id="KW-0234">DNA repair</keyword>
<proteinExistence type="inferred from homology"/>
<name>A0A2I1M5V2_9BIFI</name>
<accession>A0A2I1M5V2</accession>
<dbReference type="AlphaFoldDB" id="A0A2I1M5V2"/>
<organism evidence="12 13">
    <name type="scientific">Alloscardovia omnicolens</name>
    <dbReference type="NCBI Taxonomy" id="419015"/>
    <lineage>
        <taxon>Bacteria</taxon>
        <taxon>Bacillati</taxon>
        <taxon>Actinomycetota</taxon>
        <taxon>Actinomycetes</taxon>
        <taxon>Bifidobacteriales</taxon>
        <taxon>Bifidobacteriaceae</taxon>
        <taxon>Alloscardovia</taxon>
    </lineage>
</organism>
<evidence type="ECO:0000256" key="8">
    <source>
        <dbReference type="ARBA" id="ARBA00033408"/>
    </source>
</evidence>